<dbReference type="InterPro" id="IPR050994">
    <property type="entry name" value="At_inactive_RLKs"/>
</dbReference>
<dbReference type="EMBL" id="OZ075135">
    <property type="protein sequence ID" value="CAL4996800.1"/>
    <property type="molecule type" value="Genomic_DNA"/>
</dbReference>
<dbReference type="PANTHER" id="PTHR48010">
    <property type="entry name" value="OS05G0588300 PROTEIN"/>
    <property type="match status" value="1"/>
</dbReference>
<evidence type="ECO:0000256" key="4">
    <source>
        <dbReference type="ARBA" id="ARBA00022614"/>
    </source>
</evidence>
<evidence type="ECO:0000256" key="2">
    <source>
        <dbReference type="ARBA" id="ARBA00004236"/>
    </source>
</evidence>
<organism evidence="10 11">
    <name type="scientific">Urochloa decumbens</name>
    <dbReference type="NCBI Taxonomy" id="240449"/>
    <lineage>
        <taxon>Eukaryota</taxon>
        <taxon>Viridiplantae</taxon>
        <taxon>Streptophyta</taxon>
        <taxon>Embryophyta</taxon>
        <taxon>Tracheophyta</taxon>
        <taxon>Spermatophyta</taxon>
        <taxon>Magnoliopsida</taxon>
        <taxon>Liliopsida</taxon>
        <taxon>Poales</taxon>
        <taxon>Poaceae</taxon>
        <taxon>PACMAD clade</taxon>
        <taxon>Panicoideae</taxon>
        <taxon>Panicodae</taxon>
        <taxon>Paniceae</taxon>
        <taxon>Melinidinae</taxon>
        <taxon>Urochloa</taxon>
    </lineage>
</organism>
<evidence type="ECO:0000313" key="11">
    <source>
        <dbReference type="Proteomes" id="UP001497457"/>
    </source>
</evidence>
<keyword evidence="9" id="KW-0472">Membrane</keyword>
<dbReference type="Pfam" id="PF13855">
    <property type="entry name" value="LRR_8"/>
    <property type="match status" value="2"/>
</dbReference>
<evidence type="ECO:0000256" key="9">
    <source>
        <dbReference type="ARBA" id="ARBA00023136"/>
    </source>
</evidence>
<keyword evidence="4" id="KW-0433">Leucine-rich repeat</keyword>
<evidence type="ECO:0000256" key="1">
    <source>
        <dbReference type="ARBA" id="ARBA00004167"/>
    </source>
</evidence>
<dbReference type="InterPro" id="IPR032675">
    <property type="entry name" value="LRR_dom_sf"/>
</dbReference>
<keyword evidence="5" id="KW-0812">Transmembrane</keyword>
<keyword evidence="8" id="KW-1133">Transmembrane helix</keyword>
<dbReference type="Gene3D" id="3.80.10.10">
    <property type="entry name" value="Ribonuclease Inhibitor"/>
    <property type="match status" value="2"/>
</dbReference>
<dbReference type="Pfam" id="PF13516">
    <property type="entry name" value="LRR_6"/>
    <property type="match status" value="1"/>
</dbReference>
<dbReference type="InterPro" id="IPR001611">
    <property type="entry name" value="Leu-rich_rpt"/>
</dbReference>
<gene>
    <name evidence="10" type="ORF">URODEC1_LOCUS63093</name>
</gene>
<keyword evidence="7" id="KW-0677">Repeat</keyword>
<evidence type="ECO:0000256" key="8">
    <source>
        <dbReference type="ARBA" id="ARBA00022989"/>
    </source>
</evidence>
<name>A0ABC9BCW8_9POAL</name>
<keyword evidence="6" id="KW-0732">Signal</keyword>
<dbReference type="AlphaFoldDB" id="A0ABC9BCW8"/>
<accession>A0ABC9BCW8</accession>
<reference evidence="10" key="1">
    <citation type="submission" date="2024-10" db="EMBL/GenBank/DDBJ databases">
        <authorList>
            <person name="Ryan C."/>
        </authorList>
    </citation>
    <scope>NUCLEOTIDE SEQUENCE [LARGE SCALE GENOMIC DNA]</scope>
</reference>
<protein>
    <recommendedName>
        <fullName evidence="12">Leucine-rich repeat-containing N-terminal plant-type domain-containing protein</fullName>
    </recommendedName>
</protein>
<keyword evidence="11" id="KW-1185">Reference proteome</keyword>
<dbReference type="GO" id="GO:0005886">
    <property type="term" value="C:plasma membrane"/>
    <property type="evidence" value="ECO:0007669"/>
    <property type="project" value="UniProtKB-SubCell"/>
</dbReference>
<evidence type="ECO:0000256" key="3">
    <source>
        <dbReference type="ARBA" id="ARBA00022475"/>
    </source>
</evidence>
<dbReference type="FunFam" id="3.80.10.10:FF:000299">
    <property type="entry name" value="Piriformospora indica-insensitive protein 2"/>
    <property type="match status" value="1"/>
</dbReference>
<evidence type="ECO:0000256" key="5">
    <source>
        <dbReference type="ARBA" id="ARBA00022692"/>
    </source>
</evidence>
<proteinExistence type="predicted"/>
<dbReference type="SUPFAM" id="SSF52058">
    <property type="entry name" value="L domain-like"/>
    <property type="match status" value="1"/>
</dbReference>
<evidence type="ECO:0000256" key="6">
    <source>
        <dbReference type="ARBA" id="ARBA00022729"/>
    </source>
</evidence>
<dbReference type="SMART" id="SM00369">
    <property type="entry name" value="LRR_TYP"/>
    <property type="match status" value="4"/>
</dbReference>
<dbReference type="PANTHER" id="PTHR48010:SF58">
    <property type="entry name" value="RECEPTOR PROTEIN KINASE-LIKE PROTEIN ZAR1"/>
    <property type="match status" value="1"/>
</dbReference>
<evidence type="ECO:0008006" key="12">
    <source>
        <dbReference type="Google" id="ProtNLM"/>
    </source>
</evidence>
<keyword evidence="3" id="KW-1003">Cell membrane</keyword>
<comment type="subcellular location">
    <subcellularLocation>
        <location evidence="2">Cell membrane</location>
    </subcellularLocation>
    <subcellularLocation>
        <location evidence="1">Membrane</location>
        <topology evidence="1">Single-pass membrane protein</topology>
    </subcellularLocation>
</comment>
<dbReference type="Proteomes" id="UP001497457">
    <property type="component" value="Chromosome 25rd"/>
</dbReference>
<evidence type="ECO:0000256" key="7">
    <source>
        <dbReference type="ARBA" id="ARBA00022737"/>
    </source>
</evidence>
<evidence type="ECO:0000313" key="10">
    <source>
        <dbReference type="EMBL" id="CAL4996800.1"/>
    </source>
</evidence>
<dbReference type="InterPro" id="IPR003591">
    <property type="entry name" value="Leu-rich_rpt_typical-subtyp"/>
</dbReference>
<dbReference type="Pfam" id="PF00560">
    <property type="entry name" value="LRR_1"/>
    <property type="match status" value="3"/>
</dbReference>
<dbReference type="FunFam" id="3.80.10.10:FF:000095">
    <property type="entry name" value="LRR receptor-like serine/threonine-protein kinase GSO1"/>
    <property type="match status" value="1"/>
</dbReference>
<sequence length="518" mass="56692">MSRRISGHRCKNQSRMTATGSMTKFSYSAGGVEVDRYIFLPCPHAHRFKYDPNSPPFRPRTHGQDMAIPRRVWACAFYLLLLVCLLRRTAVQSQPMGEAELLLKIKRAWGDLPKLAAWSAAASAADAHCRWPYVGCDRATRPGVSPASSLPESMSRVLSRTPSVAFRASHTLTPHTTITGVFPSALYNCHSLEYLSLSWNHMGGELPDDIGRGLGANLSMLYLSFNKFNGTIPVSLSRLHNLRLLALDRNLFIGSIPVEIWSLKKLQWLDVSGNNLTGDIVVDGFAAMSLVMIDVSENKLTGMIPEVFGHLRNLKDLHLSNNNFSGEIPVSIGQLPSLKALSLYGNRLTGTLPSELGKHSLSLSSVFVDDNKLTGRIPEWLCAGGHLESLLASSNRLNGSIPIGLANCASLMELSLDNNQLSGEVPKALWTSGKHVFVHLRNNTLTGSLPAMLSNNLHELDIGNNQFIGTIPAVALGLLYFIADNNQFSGEIPPHIDYGMPLLQHLNLANNKLYGNIG</sequence>